<comment type="caution">
    <text evidence="1">The sequence shown here is derived from an EMBL/GenBank/DDBJ whole genome shotgun (WGS) entry which is preliminary data.</text>
</comment>
<accession>W7UBW5</accession>
<organism evidence="1 2">
    <name type="scientific">Ruminococcus flavefaciens 007c</name>
    <dbReference type="NCBI Taxonomy" id="1341157"/>
    <lineage>
        <taxon>Bacteria</taxon>
        <taxon>Bacillati</taxon>
        <taxon>Bacillota</taxon>
        <taxon>Clostridia</taxon>
        <taxon>Eubacteriales</taxon>
        <taxon>Oscillospiraceae</taxon>
        <taxon>Ruminococcus</taxon>
    </lineage>
</organism>
<dbReference type="Proteomes" id="UP000019365">
    <property type="component" value="Unassembled WGS sequence"/>
</dbReference>
<sequence length="48" mass="5192">MTILMNNSEKAVFEVSNTASLDTKGALIYHLHGMCALRGKNDALKQGV</sequence>
<dbReference type="AlphaFoldDB" id="W7UBW5"/>
<dbReference type="RefSeq" id="WP_161634896.1">
    <property type="nucleotide sequence ID" value="NZ_ATAX01000034.1"/>
</dbReference>
<name>W7UBW5_RUMFL</name>
<reference evidence="1 2" key="1">
    <citation type="journal article" date="2014" name="PLoS ONE">
        <title>Rumen cellulosomics: divergent fiber-degrading strategies revealed by comparative genome-wide analysis of six ruminococcal strains.</title>
        <authorList>
            <person name="Dassa B."/>
            <person name="Borovok I."/>
            <person name="Ruimy-Israeli V."/>
            <person name="Lamed R."/>
            <person name="Flint H.J."/>
            <person name="Duncan S.H."/>
            <person name="Henrissat B."/>
            <person name="Coutinho P."/>
            <person name="Morrison M."/>
            <person name="Mosoni P."/>
            <person name="Yeoman C.J."/>
            <person name="White B.A."/>
            <person name="Bayer E.A."/>
        </authorList>
    </citation>
    <scope>NUCLEOTIDE SEQUENCE [LARGE SCALE GENOMIC DNA]</scope>
    <source>
        <strain evidence="1 2">007c</strain>
    </source>
</reference>
<evidence type="ECO:0000313" key="1">
    <source>
        <dbReference type="EMBL" id="EWM52601.1"/>
    </source>
</evidence>
<protein>
    <submittedName>
        <fullName evidence="1">Uncharacterized protein</fullName>
    </submittedName>
</protein>
<proteinExistence type="predicted"/>
<gene>
    <name evidence="1" type="ORF">RF007C_00535</name>
</gene>
<dbReference type="EMBL" id="ATAX01000034">
    <property type="protein sequence ID" value="EWM52601.1"/>
    <property type="molecule type" value="Genomic_DNA"/>
</dbReference>
<dbReference type="PATRIC" id="fig|1341157.4.peg.2792"/>
<keyword evidence="2" id="KW-1185">Reference proteome</keyword>
<evidence type="ECO:0000313" key="2">
    <source>
        <dbReference type="Proteomes" id="UP000019365"/>
    </source>
</evidence>